<dbReference type="Gene3D" id="2.130.10.10">
    <property type="entry name" value="YVTN repeat-like/Quinoprotein amine dehydrogenase"/>
    <property type="match status" value="1"/>
</dbReference>
<gene>
    <name evidence="1" type="ORF">ERS852470_02852</name>
</gene>
<name>A0A173W4R9_9CLOT</name>
<protein>
    <submittedName>
        <fullName evidence="1">40-residue YVTN family beta-propeller repeat protein</fullName>
    </submittedName>
</protein>
<evidence type="ECO:0000313" key="2">
    <source>
        <dbReference type="Proteomes" id="UP000095558"/>
    </source>
</evidence>
<accession>A0A173W4R9</accession>
<dbReference type="PANTHER" id="PTHR47197">
    <property type="entry name" value="PROTEIN NIRF"/>
    <property type="match status" value="1"/>
</dbReference>
<dbReference type="InterPro" id="IPR015943">
    <property type="entry name" value="WD40/YVTN_repeat-like_dom_sf"/>
</dbReference>
<dbReference type="AlphaFoldDB" id="A0A173W4R9"/>
<dbReference type="InterPro" id="IPR011045">
    <property type="entry name" value="N2O_reductase_N"/>
</dbReference>
<dbReference type="PANTHER" id="PTHR47197:SF3">
    <property type="entry name" value="DIHYDRO-HEME D1 DEHYDROGENASE"/>
    <property type="match status" value="1"/>
</dbReference>
<organism evidence="1 2">
    <name type="scientific">Clostridium disporicum</name>
    <dbReference type="NCBI Taxonomy" id="84024"/>
    <lineage>
        <taxon>Bacteria</taxon>
        <taxon>Bacillati</taxon>
        <taxon>Bacillota</taxon>
        <taxon>Clostridia</taxon>
        <taxon>Eubacteriales</taxon>
        <taxon>Clostridiaceae</taxon>
        <taxon>Clostridium</taxon>
    </lineage>
</organism>
<reference evidence="1 2" key="1">
    <citation type="submission" date="2015-09" db="EMBL/GenBank/DDBJ databases">
        <authorList>
            <consortium name="Pathogen Informatics"/>
        </authorList>
    </citation>
    <scope>NUCLEOTIDE SEQUENCE [LARGE SCALE GENOMIC DNA]</scope>
    <source>
        <strain evidence="1 2">2789STDY5834855</strain>
    </source>
</reference>
<sequence>MSSIVLCNTGADSLSFITLDTLEVKKILFALSETPVGPHGIRKYKDEILTANNYSDSISIFTCDPLIESRNIKIGPKPNDLLRVEDKIYTICGESNSIVEYDLSQNRVSWEIETGSWPHSIDYCNKDGLIFVSNLEENCTNIIRVDDYEIVETLLTPEYPTKVKVSNNEKFVYICESYLGSDENGFLDVFSIETFNHVARVEVGTSPIDLYEDEEYIYITNFTEGSISIINKKRYYVEKTLYIGGMPKGILKHKNKLYIGDYLKGRLIVLEENKIEKIIAIESEPNAMILF</sequence>
<dbReference type="SUPFAM" id="SSF50974">
    <property type="entry name" value="Nitrous oxide reductase, N-terminal domain"/>
    <property type="match status" value="1"/>
</dbReference>
<dbReference type="InterPro" id="IPR051200">
    <property type="entry name" value="Host-pathogen_enzymatic-act"/>
</dbReference>
<proteinExistence type="predicted"/>
<evidence type="ECO:0000313" key="1">
    <source>
        <dbReference type="EMBL" id="CUO61394.1"/>
    </source>
</evidence>
<dbReference type="RefSeq" id="WP_042402839.1">
    <property type="nucleotide sequence ID" value="NZ_CYYT01000001.1"/>
</dbReference>
<dbReference type="OrthoDB" id="1706639at2"/>
<dbReference type="GeneID" id="83013443"/>
<dbReference type="EMBL" id="CYZV01000034">
    <property type="protein sequence ID" value="CUO61394.1"/>
    <property type="molecule type" value="Genomic_DNA"/>
</dbReference>
<dbReference type="Proteomes" id="UP000095558">
    <property type="component" value="Unassembled WGS sequence"/>
</dbReference>